<feature type="region of interest" description="Disordered" evidence="2">
    <location>
        <begin position="1"/>
        <end position="42"/>
    </location>
</feature>
<dbReference type="EMBL" id="LFYR01002110">
    <property type="protein sequence ID" value="KMZ57002.1"/>
    <property type="molecule type" value="Genomic_DNA"/>
</dbReference>
<protein>
    <submittedName>
        <fullName evidence="4">C2H2-like zinc finger protein</fullName>
    </submittedName>
</protein>
<evidence type="ECO:0000313" key="4">
    <source>
        <dbReference type="EMBL" id="KMZ57002.1"/>
    </source>
</evidence>
<keyword evidence="1" id="KW-0863">Zinc-finger</keyword>
<dbReference type="OMA" id="NNGGCRA"/>
<dbReference type="GO" id="GO:0008270">
    <property type="term" value="F:zinc ion binding"/>
    <property type="evidence" value="ECO:0007669"/>
    <property type="project" value="UniProtKB-KW"/>
</dbReference>
<feature type="domain" description="C2H2-type" evidence="3">
    <location>
        <begin position="179"/>
        <end position="207"/>
    </location>
</feature>
<accession>A0A0K9NLN0</accession>
<sequence length="449" mass="49955">MALATLVPTTTDHSSRHYRRKHHHHHGNKNKPPRFVLDAEEDEEEVRRRRKMARKRKKLQPVVLQTSPTSSWAQFKNLITCRTTADPSQIRSTPSGRLGSTCSKICAMKEVARNNTRIVHRGDHDHSPTSKEAVVLKPRSWVGGSHLSSKGLQLRKLTGCYECHSVTQPIRYPTPRTLCSCPECGEVFTKPESLDHHQIVRHAVSELGPEDSGRKIVEIIFDSSWSKKEKTMVTFDRPILYCKIERILKVHNTQRTISRFEDYRDAIKSRAATHFLHTTTTTGDGNSNSKKKNPRCAVDGNELLRFYSTTLTCSLGAHGSTSLCSDYSSTPACGVCSVIRYGFGRVKQEGGGKGVRTTASSRRAHECFSPPTVEEDERRMVMLVCRVIAGRVRRVGDTFDESGVGVGGGGYDSVAGKDCEGSSGNLEELVVTNPRAILPCFVVIYNTSD</sequence>
<organism evidence="4 5">
    <name type="scientific">Zostera marina</name>
    <name type="common">Eelgrass</name>
    <dbReference type="NCBI Taxonomy" id="29655"/>
    <lineage>
        <taxon>Eukaryota</taxon>
        <taxon>Viridiplantae</taxon>
        <taxon>Streptophyta</taxon>
        <taxon>Embryophyta</taxon>
        <taxon>Tracheophyta</taxon>
        <taxon>Spermatophyta</taxon>
        <taxon>Magnoliopsida</taxon>
        <taxon>Liliopsida</taxon>
        <taxon>Zosteraceae</taxon>
        <taxon>Zostera</taxon>
    </lineage>
</organism>
<dbReference type="Proteomes" id="UP000036987">
    <property type="component" value="Unassembled WGS sequence"/>
</dbReference>
<dbReference type="STRING" id="29655.A0A0K9NLN0"/>
<name>A0A0K9NLN0_ZOSMR</name>
<evidence type="ECO:0000256" key="2">
    <source>
        <dbReference type="SAM" id="MobiDB-lite"/>
    </source>
</evidence>
<evidence type="ECO:0000259" key="3">
    <source>
        <dbReference type="PROSITE" id="PS50157"/>
    </source>
</evidence>
<gene>
    <name evidence="4" type="ORF">ZOSMA_8G01510</name>
</gene>
<dbReference type="PROSITE" id="PS50157">
    <property type="entry name" value="ZINC_FINGER_C2H2_2"/>
    <property type="match status" value="1"/>
</dbReference>
<dbReference type="PANTHER" id="PTHR31681">
    <property type="entry name" value="C2H2-LIKE ZINC FINGER PROTEIN"/>
    <property type="match status" value="1"/>
</dbReference>
<feature type="compositionally biased region" description="Basic residues" evidence="2">
    <location>
        <begin position="16"/>
        <end position="32"/>
    </location>
</feature>
<keyword evidence="5" id="KW-1185">Reference proteome</keyword>
<keyword evidence="1" id="KW-0862">Zinc</keyword>
<reference evidence="5" key="1">
    <citation type="journal article" date="2016" name="Nature">
        <title>The genome of the seagrass Zostera marina reveals angiosperm adaptation to the sea.</title>
        <authorList>
            <person name="Olsen J.L."/>
            <person name="Rouze P."/>
            <person name="Verhelst B."/>
            <person name="Lin Y.-C."/>
            <person name="Bayer T."/>
            <person name="Collen J."/>
            <person name="Dattolo E."/>
            <person name="De Paoli E."/>
            <person name="Dittami S."/>
            <person name="Maumus F."/>
            <person name="Michel G."/>
            <person name="Kersting A."/>
            <person name="Lauritano C."/>
            <person name="Lohaus R."/>
            <person name="Toepel M."/>
            <person name="Tonon T."/>
            <person name="Vanneste K."/>
            <person name="Amirebrahimi M."/>
            <person name="Brakel J."/>
            <person name="Bostroem C."/>
            <person name="Chovatia M."/>
            <person name="Grimwood J."/>
            <person name="Jenkins J.W."/>
            <person name="Jueterbock A."/>
            <person name="Mraz A."/>
            <person name="Stam W.T."/>
            <person name="Tice H."/>
            <person name="Bornberg-Bauer E."/>
            <person name="Green P.J."/>
            <person name="Pearson G.A."/>
            <person name="Procaccini G."/>
            <person name="Duarte C.M."/>
            <person name="Schmutz J."/>
            <person name="Reusch T.B.H."/>
            <person name="Van de Peer Y."/>
        </authorList>
    </citation>
    <scope>NUCLEOTIDE SEQUENCE [LARGE SCALE GENOMIC DNA]</scope>
    <source>
        <strain evidence="5">cv. Finnish</strain>
    </source>
</reference>
<dbReference type="Gene3D" id="3.90.228.10">
    <property type="match status" value="1"/>
</dbReference>
<dbReference type="PROSITE" id="PS00028">
    <property type="entry name" value="ZINC_FINGER_C2H2_1"/>
    <property type="match status" value="1"/>
</dbReference>
<dbReference type="AlphaFoldDB" id="A0A0K9NLN0"/>
<dbReference type="OrthoDB" id="9514740at2759"/>
<dbReference type="SUPFAM" id="SSF56399">
    <property type="entry name" value="ADP-ribosylation"/>
    <property type="match status" value="1"/>
</dbReference>
<dbReference type="InterPro" id="IPR013087">
    <property type="entry name" value="Znf_C2H2_type"/>
</dbReference>
<evidence type="ECO:0000313" key="5">
    <source>
        <dbReference type="Proteomes" id="UP000036987"/>
    </source>
</evidence>
<proteinExistence type="predicted"/>
<comment type="caution">
    <text evidence="4">The sequence shown here is derived from an EMBL/GenBank/DDBJ whole genome shotgun (WGS) entry which is preliminary data.</text>
</comment>
<evidence type="ECO:0000256" key="1">
    <source>
        <dbReference type="PROSITE-ProRule" id="PRU00042"/>
    </source>
</evidence>
<keyword evidence="1" id="KW-0479">Metal-binding</keyword>
<dbReference type="PANTHER" id="PTHR31681:SF12">
    <property type="entry name" value="C2H2-LIKE ZINC FINGER PROTEIN"/>
    <property type="match status" value="1"/>
</dbReference>